<evidence type="ECO:0000313" key="2">
    <source>
        <dbReference type="EMBL" id="EZA52921.1"/>
    </source>
</evidence>
<keyword evidence="3" id="KW-1185">Reference proteome</keyword>
<reference evidence="2 3" key="1">
    <citation type="journal article" date="2014" name="Curr. Biol.">
        <title>The genome of the clonal raider ant Cerapachys biroi.</title>
        <authorList>
            <person name="Oxley P.R."/>
            <person name="Ji L."/>
            <person name="Fetter-Pruneda I."/>
            <person name="McKenzie S.K."/>
            <person name="Li C."/>
            <person name="Hu H."/>
            <person name="Zhang G."/>
            <person name="Kronauer D.J."/>
        </authorList>
    </citation>
    <scope>NUCLEOTIDE SEQUENCE [LARGE SCALE GENOMIC DNA]</scope>
</reference>
<name>A0A026WB76_OOCBI</name>
<evidence type="ECO:0000256" key="1">
    <source>
        <dbReference type="SAM" id="MobiDB-lite"/>
    </source>
</evidence>
<gene>
    <name evidence="2" type="ORF">X777_07391</name>
</gene>
<feature type="non-terminal residue" evidence="2">
    <location>
        <position position="1"/>
    </location>
</feature>
<sequence length="118" mass="13639">ANFSRSKRQGRAPAHTYATYRRRIVVTAPFDELTRPLHTISSTISRDFKLKTARRLYVETFRRCPFSPRRDSSNDFLTNDRFETIASSSTSATMNGLVQKKNKSRHFLGSAPNDIRER</sequence>
<dbReference type="EMBL" id="KK107304">
    <property type="protein sequence ID" value="EZA52921.1"/>
    <property type="molecule type" value="Genomic_DNA"/>
</dbReference>
<proteinExistence type="predicted"/>
<dbReference type="AlphaFoldDB" id="A0A026WB76"/>
<protein>
    <submittedName>
        <fullName evidence="2">Uncharacterized protein</fullName>
    </submittedName>
</protein>
<feature type="region of interest" description="Disordered" evidence="1">
    <location>
        <begin position="88"/>
        <end position="118"/>
    </location>
</feature>
<evidence type="ECO:0000313" key="3">
    <source>
        <dbReference type="Proteomes" id="UP000053097"/>
    </source>
</evidence>
<accession>A0A026WB76</accession>
<dbReference type="Proteomes" id="UP000053097">
    <property type="component" value="Unassembled WGS sequence"/>
</dbReference>
<organism evidence="2 3">
    <name type="scientific">Ooceraea biroi</name>
    <name type="common">Clonal raider ant</name>
    <name type="synonym">Cerapachys biroi</name>
    <dbReference type="NCBI Taxonomy" id="2015173"/>
    <lineage>
        <taxon>Eukaryota</taxon>
        <taxon>Metazoa</taxon>
        <taxon>Ecdysozoa</taxon>
        <taxon>Arthropoda</taxon>
        <taxon>Hexapoda</taxon>
        <taxon>Insecta</taxon>
        <taxon>Pterygota</taxon>
        <taxon>Neoptera</taxon>
        <taxon>Endopterygota</taxon>
        <taxon>Hymenoptera</taxon>
        <taxon>Apocrita</taxon>
        <taxon>Aculeata</taxon>
        <taxon>Formicoidea</taxon>
        <taxon>Formicidae</taxon>
        <taxon>Dorylinae</taxon>
        <taxon>Ooceraea</taxon>
    </lineage>
</organism>